<evidence type="ECO:0000313" key="5">
    <source>
        <dbReference type="Proteomes" id="UP000030700"/>
    </source>
</evidence>
<dbReference type="PROSITE" id="PS50801">
    <property type="entry name" value="STAS"/>
    <property type="match status" value="1"/>
</dbReference>
<gene>
    <name evidence="4" type="ORF">U14_01280</name>
</gene>
<evidence type="ECO:0000256" key="1">
    <source>
        <dbReference type="ARBA" id="ARBA00009013"/>
    </source>
</evidence>
<dbReference type="InterPro" id="IPR003658">
    <property type="entry name" value="Anti-sigma_ant"/>
</dbReference>
<sequence>MTLTIKMINTVTVAEIVGDLDRSTSLEIQEQLLPHIRSGTRVLLDMSHVNYMSSAGLRMLLVMYREVKAREATIALAGLSERLKDIMAVTGFLKHFTVSPTVADGIAALRKESEPA</sequence>
<dbReference type="CDD" id="cd07043">
    <property type="entry name" value="STAS_anti-anti-sigma_factors"/>
    <property type="match status" value="1"/>
</dbReference>
<evidence type="ECO:0000256" key="2">
    <source>
        <dbReference type="RuleBase" id="RU003749"/>
    </source>
</evidence>
<dbReference type="Proteomes" id="UP000030700">
    <property type="component" value="Unassembled WGS sequence"/>
</dbReference>
<dbReference type="PANTHER" id="PTHR33495:SF14">
    <property type="entry name" value="ANTI-SIGMA FACTOR ANTAGONIST"/>
    <property type="match status" value="1"/>
</dbReference>
<dbReference type="GO" id="GO:0043856">
    <property type="term" value="F:anti-sigma factor antagonist activity"/>
    <property type="evidence" value="ECO:0007669"/>
    <property type="project" value="InterPro"/>
</dbReference>
<evidence type="ECO:0000259" key="3">
    <source>
        <dbReference type="PROSITE" id="PS50801"/>
    </source>
</evidence>
<proteinExistence type="inferred from homology"/>
<comment type="similarity">
    <text evidence="1 2">Belongs to the anti-sigma-factor antagonist family.</text>
</comment>
<dbReference type="InterPro" id="IPR002645">
    <property type="entry name" value="STAS_dom"/>
</dbReference>
<organism evidence="4">
    <name type="scientific">Candidatus Moduliflexus flocculans</name>
    <dbReference type="NCBI Taxonomy" id="1499966"/>
    <lineage>
        <taxon>Bacteria</taxon>
        <taxon>Candidatus Moduliflexota</taxon>
        <taxon>Candidatus Moduliflexia</taxon>
        <taxon>Candidatus Moduliflexales</taxon>
        <taxon>Candidatus Moduliflexaceae</taxon>
    </lineage>
</organism>
<reference evidence="4" key="1">
    <citation type="journal article" date="2015" name="PeerJ">
        <title>First genomic representation of candidate bacterial phylum KSB3 points to enhanced environmental sensing as a trigger of wastewater bulking.</title>
        <authorList>
            <person name="Sekiguchi Y."/>
            <person name="Ohashi A."/>
            <person name="Parks D.H."/>
            <person name="Yamauchi T."/>
            <person name="Tyson G.W."/>
            <person name="Hugenholtz P."/>
        </authorList>
    </citation>
    <scope>NUCLEOTIDE SEQUENCE [LARGE SCALE GENOMIC DNA]</scope>
</reference>
<dbReference type="STRING" id="1499966.U14_01280"/>
<dbReference type="Gene3D" id="3.30.750.24">
    <property type="entry name" value="STAS domain"/>
    <property type="match status" value="1"/>
</dbReference>
<dbReference type="NCBIfam" id="TIGR00377">
    <property type="entry name" value="ant_ant_sig"/>
    <property type="match status" value="1"/>
</dbReference>
<name>A0A0S6VS07_9BACT</name>
<evidence type="ECO:0000313" key="4">
    <source>
        <dbReference type="EMBL" id="GAK50055.1"/>
    </source>
</evidence>
<dbReference type="SUPFAM" id="SSF52091">
    <property type="entry name" value="SpoIIaa-like"/>
    <property type="match status" value="1"/>
</dbReference>
<dbReference type="EMBL" id="DF820455">
    <property type="protein sequence ID" value="GAK50055.1"/>
    <property type="molecule type" value="Genomic_DNA"/>
</dbReference>
<dbReference type="InterPro" id="IPR036513">
    <property type="entry name" value="STAS_dom_sf"/>
</dbReference>
<dbReference type="HOGENOM" id="CLU_115403_9_2_0"/>
<dbReference type="PANTHER" id="PTHR33495">
    <property type="entry name" value="ANTI-SIGMA FACTOR ANTAGONIST TM_1081-RELATED-RELATED"/>
    <property type="match status" value="1"/>
</dbReference>
<feature type="domain" description="STAS" evidence="3">
    <location>
        <begin position="1"/>
        <end position="109"/>
    </location>
</feature>
<accession>A0A0S6VS07</accession>
<protein>
    <recommendedName>
        <fullName evidence="2">Anti-sigma factor antagonist</fullName>
    </recommendedName>
</protein>
<dbReference type="Pfam" id="PF01740">
    <property type="entry name" value="STAS"/>
    <property type="match status" value="1"/>
</dbReference>
<dbReference type="AlphaFoldDB" id="A0A0S6VS07"/>
<keyword evidence="5" id="KW-1185">Reference proteome</keyword>